<protein>
    <submittedName>
        <fullName evidence="4">Uncharacterized protein</fullName>
    </submittedName>
</protein>
<keyword evidence="5" id="KW-1185">Reference proteome</keyword>
<evidence type="ECO:0000313" key="5">
    <source>
        <dbReference type="Proteomes" id="UP001498398"/>
    </source>
</evidence>
<organism evidence="4 5">
    <name type="scientific">Marasmiellus scandens</name>
    <dbReference type="NCBI Taxonomy" id="2682957"/>
    <lineage>
        <taxon>Eukaryota</taxon>
        <taxon>Fungi</taxon>
        <taxon>Dikarya</taxon>
        <taxon>Basidiomycota</taxon>
        <taxon>Agaricomycotina</taxon>
        <taxon>Agaricomycetes</taxon>
        <taxon>Agaricomycetidae</taxon>
        <taxon>Agaricales</taxon>
        <taxon>Marasmiineae</taxon>
        <taxon>Omphalotaceae</taxon>
        <taxon>Marasmiellus</taxon>
    </lineage>
</organism>
<gene>
    <name evidence="4" type="ORF">VKT23_002623</name>
</gene>
<keyword evidence="3" id="KW-0732">Signal</keyword>
<evidence type="ECO:0000313" key="4">
    <source>
        <dbReference type="EMBL" id="KAK7471214.1"/>
    </source>
</evidence>
<feature type="compositionally biased region" description="Polar residues" evidence="1">
    <location>
        <begin position="190"/>
        <end position="200"/>
    </location>
</feature>
<feature type="compositionally biased region" description="Low complexity" evidence="1">
    <location>
        <begin position="131"/>
        <end position="189"/>
    </location>
</feature>
<feature type="chain" id="PRO_5045555915" evidence="3">
    <location>
        <begin position="22"/>
        <end position="231"/>
    </location>
</feature>
<name>A0ABR1K5A0_9AGAR</name>
<keyword evidence="2" id="KW-1133">Transmembrane helix</keyword>
<accession>A0ABR1K5A0</accession>
<feature type="signal peptide" evidence="3">
    <location>
        <begin position="1"/>
        <end position="21"/>
    </location>
</feature>
<keyword evidence="2" id="KW-0812">Transmembrane</keyword>
<keyword evidence="2" id="KW-0472">Membrane</keyword>
<feature type="transmembrane region" description="Helical" evidence="2">
    <location>
        <begin position="209"/>
        <end position="228"/>
    </location>
</feature>
<evidence type="ECO:0000256" key="2">
    <source>
        <dbReference type="SAM" id="Phobius"/>
    </source>
</evidence>
<feature type="region of interest" description="Disordered" evidence="1">
    <location>
        <begin position="110"/>
        <end position="205"/>
    </location>
</feature>
<evidence type="ECO:0000256" key="1">
    <source>
        <dbReference type="SAM" id="MobiDB-lite"/>
    </source>
</evidence>
<comment type="caution">
    <text evidence="4">The sequence shown here is derived from an EMBL/GenBank/DDBJ whole genome shotgun (WGS) entry which is preliminary data.</text>
</comment>
<evidence type="ECO:0000256" key="3">
    <source>
        <dbReference type="SAM" id="SignalP"/>
    </source>
</evidence>
<dbReference type="EMBL" id="JBANRG010000002">
    <property type="protein sequence ID" value="KAK7471214.1"/>
    <property type="molecule type" value="Genomic_DNA"/>
</dbReference>
<proteinExistence type="predicted"/>
<dbReference type="Proteomes" id="UP001498398">
    <property type="component" value="Unassembled WGS sequence"/>
</dbReference>
<reference evidence="4 5" key="1">
    <citation type="submission" date="2024-01" db="EMBL/GenBank/DDBJ databases">
        <title>A draft genome for the cacao thread blight pathogen Marasmiellus scandens.</title>
        <authorList>
            <person name="Baruah I.K."/>
            <person name="Leung J."/>
            <person name="Bukari Y."/>
            <person name="Amoako-Attah I."/>
            <person name="Meinhardt L.W."/>
            <person name="Bailey B.A."/>
            <person name="Cohen S.P."/>
        </authorList>
    </citation>
    <scope>NUCLEOTIDE SEQUENCE [LARGE SCALE GENOMIC DNA]</scope>
    <source>
        <strain evidence="4 5">GH-19</strain>
    </source>
</reference>
<sequence>MMFMGLLAFLAFSFQCNLLSASFLPLQSSVGFLQTRQINIPPACTDTCGTAPQQVQSCTPDTCCNNQFDTTLSNCYRCVGSAMNISDYSLPQQILDQLFNICAAAGSPVDEQTLPGQDPNRPLSSAPPVPSSTSSQDSTAVSSSPSLSSGSSTVRSVSSQSTVVSSPTSSSTPRSPVTETSSIVETTSSGGAQPSQTDNNAGKRKSRDVNLPLLVSIVGVLAVTFSFASCI</sequence>